<dbReference type="GO" id="GO:0006729">
    <property type="term" value="P:tetrahydrobiopterin biosynthetic process"/>
    <property type="evidence" value="ECO:0007669"/>
    <property type="project" value="InterPro"/>
</dbReference>
<dbReference type="PANTHER" id="PTHR12599:SF0">
    <property type="entry name" value="PTERIN-4-ALPHA-CARBINOLAMINE DEHYDRATASE"/>
    <property type="match status" value="1"/>
</dbReference>
<dbReference type="CDD" id="cd00913">
    <property type="entry name" value="PCD_DCoH_subfamily_a"/>
    <property type="match status" value="1"/>
</dbReference>
<dbReference type="Gene3D" id="3.30.1360.20">
    <property type="entry name" value="Transcriptional coactivator/pterin dehydratase"/>
    <property type="match status" value="1"/>
</dbReference>
<evidence type="ECO:0000256" key="4">
    <source>
        <dbReference type="HAMAP-Rule" id="MF_00434"/>
    </source>
</evidence>
<dbReference type="AlphaFoldDB" id="A0A1F6D7X6"/>
<dbReference type="SUPFAM" id="SSF55248">
    <property type="entry name" value="PCD-like"/>
    <property type="match status" value="1"/>
</dbReference>
<evidence type="ECO:0000256" key="2">
    <source>
        <dbReference type="ARBA" id="ARBA00006472"/>
    </source>
</evidence>
<name>A0A1F6D7X6_9BACT</name>
<comment type="catalytic activity">
    <reaction evidence="1 4">
        <text>(4aS,6R)-4a-hydroxy-L-erythro-5,6,7,8-tetrahydrobiopterin = (6R)-L-erythro-6,7-dihydrobiopterin + H2O</text>
        <dbReference type="Rhea" id="RHEA:11920"/>
        <dbReference type="ChEBI" id="CHEBI:15377"/>
        <dbReference type="ChEBI" id="CHEBI:15642"/>
        <dbReference type="ChEBI" id="CHEBI:43120"/>
        <dbReference type="EC" id="4.2.1.96"/>
    </reaction>
</comment>
<dbReference type="GO" id="GO:0008124">
    <property type="term" value="F:4-alpha-hydroxytetrahydrobiopterin dehydratase activity"/>
    <property type="evidence" value="ECO:0007669"/>
    <property type="project" value="UniProtKB-UniRule"/>
</dbReference>
<dbReference type="EC" id="4.2.1.96" evidence="4"/>
<proteinExistence type="inferred from homology"/>
<dbReference type="PANTHER" id="PTHR12599">
    <property type="entry name" value="PTERIN-4-ALPHA-CARBINOLAMINE DEHYDRATASE"/>
    <property type="match status" value="1"/>
</dbReference>
<dbReference type="NCBIfam" id="NF002017">
    <property type="entry name" value="PRK00823.1-2"/>
    <property type="match status" value="1"/>
</dbReference>
<comment type="similarity">
    <text evidence="2 4">Belongs to the pterin-4-alpha-carbinolamine dehydratase family.</text>
</comment>
<protein>
    <recommendedName>
        <fullName evidence="4">Putative pterin-4-alpha-carbinolamine dehydratase</fullName>
        <shortName evidence="4">PHS</shortName>
        <ecNumber evidence="4">4.2.1.96</ecNumber>
    </recommendedName>
    <alternativeName>
        <fullName evidence="4">4-alpha-hydroxy-tetrahydropterin dehydratase</fullName>
    </alternativeName>
    <alternativeName>
        <fullName evidence="4">Pterin carbinolamine dehydratase</fullName>
        <shortName evidence="4">PCD</shortName>
    </alternativeName>
</protein>
<comment type="caution">
    <text evidence="5">The sequence shown here is derived from an EMBL/GenBank/DDBJ whole genome shotgun (WGS) entry which is preliminary data.</text>
</comment>
<reference evidence="5 6" key="1">
    <citation type="journal article" date="2016" name="Nat. Commun.">
        <title>Thousands of microbial genomes shed light on interconnected biogeochemical processes in an aquifer system.</title>
        <authorList>
            <person name="Anantharaman K."/>
            <person name="Brown C.T."/>
            <person name="Hug L.A."/>
            <person name="Sharon I."/>
            <person name="Castelle C.J."/>
            <person name="Probst A.J."/>
            <person name="Thomas B.C."/>
            <person name="Singh A."/>
            <person name="Wilkins M.J."/>
            <person name="Karaoz U."/>
            <person name="Brodie E.L."/>
            <person name="Williams K.H."/>
            <person name="Hubbard S.S."/>
            <person name="Banfield J.F."/>
        </authorList>
    </citation>
    <scope>NUCLEOTIDE SEQUENCE [LARGE SCALE GENOMIC DNA]</scope>
</reference>
<dbReference type="InterPro" id="IPR036428">
    <property type="entry name" value="PCD_sf"/>
</dbReference>
<dbReference type="Pfam" id="PF01329">
    <property type="entry name" value="Pterin_4a"/>
    <property type="match status" value="1"/>
</dbReference>
<gene>
    <name evidence="5" type="ORF">A2853_03680</name>
</gene>
<accession>A0A1F6D7X6</accession>
<dbReference type="InterPro" id="IPR001533">
    <property type="entry name" value="Pterin_deHydtase"/>
</dbReference>
<keyword evidence="3 4" id="KW-0456">Lyase</keyword>
<sequence>MALAEKRCVPCEGGALPLLREEAEELLLELKGWKLSGDTKNISKELKFKNYQEAMDFANKITPIAESEGHHPDLSVGWGRVGVTLSTHAIGGLSENDFIVAAKIDGIA</sequence>
<organism evidence="5 6">
    <name type="scientific">Candidatus Kaiserbacteria bacterium RIFCSPHIGHO2_01_FULL_55_17</name>
    <dbReference type="NCBI Taxonomy" id="1798484"/>
    <lineage>
        <taxon>Bacteria</taxon>
        <taxon>Candidatus Kaiseribacteriota</taxon>
    </lineage>
</organism>
<dbReference type="HAMAP" id="MF_00434">
    <property type="entry name" value="Pterin_4_alpha"/>
    <property type="match status" value="1"/>
</dbReference>
<dbReference type="EMBL" id="MFKX01000026">
    <property type="protein sequence ID" value="OGG57437.1"/>
    <property type="molecule type" value="Genomic_DNA"/>
</dbReference>
<dbReference type="Proteomes" id="UP000177958">
    <property type="component" value="Unassembled WGS sequence"/>
</dbReference>
<evidence type="ECO:0000256" key="3">
    <source>
        <dbReference type="ARBA" id="ARBA00023239"/>
    </source>
</evidence>
<evidence type="ECO:0000256" key="1">
    <source>
        <dbReference type="ARBA" id="ARBA00001554"/>
    </source>
</evidence>
<evidence type="ECO:0000313" key="6">
    <source>
        <dbReference type="Proteomes" id="UP000177958"/>
    </source>
</evidence>
<evidence type="ECO:0000313" key="5">
    <source>
        <dbReference type="EMBL" id="OGG57437.1"/>
    </source>
</evidence>